<feature type="compositionally biased region" description="Polar residues" evidence="7">
    <location>
        <begin position="156"/>
        <end position="176"/>
    </location>
</feature>
<dbReference type="GO" id="GO:0006954">
    <property type="term" value="P:inflammatory response"/>
    <property type="evidence" value="ECO:0007669"/>
    <property type="project" value="UniProtKB-KW"/>
</dbReference>
<evidence type="ECO:0000313" key="9">
    <source>
        <dbReference type="EMBL" id="PKK19683.1"/>
    </source>
</evidence>
<dbReference type="EMBL" id="AKCR02000139">
    <property type="protein sequence ID" value="PKK19683.1"/>
    <property type="molecule type" value="Genomic_DNA"/>
</dbReference>
<dbReference type="STRING" id="8932.A0A2I0LQH9"/>
<dbReference type="GO" id="GO:0043123">
    <property type="term" value="P:positive regulation of canonical NF-kappaB signal transduction"/>
    <property type="evidence" value="ECO:0007669"/>
    <property type="project" value="TreeGrafter"/>
</dbReference>
<dbReference type="SUPFAM" id="SSF52200">
    <property type="entry name" value="Toll/Interleukin receptor TIR domain"/>
    <property type="match status" value="1"/>
</dbReference>
<evidence type="ECO:0000313" key="10">
    <source>
        <dbReference type="Proteomes" id="UP000053872"/>
    </source>
</evidence>
<dbReference type="AlphaFoldDB" id="A0A2I0LQH9"/>
<feature type="compositionally biased region" description="Pro residues" evidence="7">
    <location>
        <begin position="531"/>
        <end position="544"/>
    </location>
</feature>
<evidence type="ECO:0000256" key="5">
    <source>
        <dbReference type="ARBA" id="ARBA00022859"/>
    </source>
</evidence>
<keyword evidence="10" id="KW-1185">Reference proteome</keyword>
<dbReference type="PROSITE" id="PS50104">
    <property type="entry name" value="TIR"/>
    <property type="match status" value="1"/>
</dbReference>
<feature type="region of interest" description="Disordered" evidence="7">
    <location>
        <begin position="508"/>
        <end position="551"/>
    </location>
</feature>
<proteinExistence type="predicted"/>
<protein>
    <submittedName>
        <fullName evidence="9">Toll-like receptor adaptor molecule 1</fullName>
    </submittedName>
</protein>
<dbReference type="OrthoDB" id="9906976at2759"/>
<dbReference type="Gene3D" id="3.40.50.10140">
    <property type="entry name" value="Toll/interleukin-1 receptor homology (TIR) domain"/>
    <property type="match status" value="1"/>
</dbReference>
<feature type="region of interest" description="Disordered" evidence="7">
    <location>
        <begin position="27"/>
        <end position="66"/>
    </location>
</feature>
<evidence type="ECO:0000259" key="8">
    <source>
        <dbReference type="PROSITE" id="PS50104"/>
    </source>
</evidence>
<reference evidence="9 10" key="1">
    <citation type="journal article" date="2013" name="Science">
        <title>Genomic diversity and evolution of the head crest in the rock pigeon.</title>
        <authorList>
            <person name="Shapiro M.D."/>
            <person name="Kronenberg Z."/>
            <person name="Li C."/>
            <person name="Domyan E.T."/>
            <person name="Pan H."/>
            <person name="Campbell M."/>
            <person name="Tan H."/>
            <person name="Huff C.D."/>
            <person name="Hu H."/>
            <person name="Vickrey A.I."/>
            <person name="Nielsen S.C."/>
            <person name="Stringham S.A."/>
            <person name="Hu H."/>
            <person name="Willerslev E."/>
            <person name="Gilbert M.T."/>
            <person name="Yandell M."/>
            <person name="Zhang G."/>
            <person name="Wang J."/>
        </authorList>
    </citation>
    <scope>NUCLEOTIDE SEQUENCE [LARGE SCALE GENOMIC DNA]</scope>
    <source>
        <tissue evidence="9">Blood</tissue>
    </source>
</reference>
<dbReference type="Pfam" id="PF12721">
    <property type="entry name" value="RHIM"/>
    <property type="match status" value="1"/>
</dbReference>
<keyword evidence="5" id="KW-0391">Immunity</keyword>
<dbReference type="GO" id="GO:0032481">
    <property type="term" value="P:positive regulation of type I interferon production"/>
    <property type="evidence" value="ECO:0007669"/>
    <property type="project" value="TreeGrafter"/>
</dbReference>
<comment type="caution">
    <text evidence="9">The sequence shown here is derived from an EMBL/GenBank/DDBJ whole genome shotgun (WGS) entry which is preliminary data.</text>
</comment>
<dbReference type="GO" id="GO:0045087">
    <property type="term" value="P:innate immune response"/>
    <property type="evidence" value="ECO:0007669"/>
    <property type="project" value="UniProtKB-KW"/>
</dbReference>
<accession>A0A2I0LQH9</accession>
<feature type="region of interest" description="Disordered" evidence="7">
    <location>
        <begin position="84"/>
        <end position="113"/>
    </location>
</feature>
<keyword evidence="9" id="KW-0675">Receptor</keyword>
<organism evidence="9 10">
    <name type="scientific">Columba livia</name>
    <name type="common">Rock dove</name>
    <dbReference type="NCBI Taxonomy" id="8932"/>
    <lineage>
        <taxon>Eukaryota</taxon>
        <taxon>Metazoa</taxon>
        <taxon>Chordata</taxon>
        <taxon>Craniata</taxon>
        <taxon>Vertebrata</taxon>
        <taxon>Euteleostomi</taxon>
        <taxon>Archelosauria</taxon>
        <taxon>Archosauria</taxon>
        <taxon>Dinosauria</taxon>
        <taxon>Saurischia</taxon>
        <taxon>Theropoda</taxon>
        <taxon>Coelurosauria</taxon>
        <taxon>Aves</taxon>
        <taxon>Neognathae</taxon>
        <taxon>Neoaves</taxon>
        <taxon>Columbimorphae</taxon>
        <taxon>Columbiformes</taxon>
        <taxon>Columbidae</taxon>
        <taxon>Columba</taxon>
    </lineage>
</organism>
<keyword evidence="6" id="KW-0395">Inflammatory response</keyword>
<evidence type="ECO:0000256" key="3">
    <source>
        <dbReference type="ARBA" id="ARBA00022553"/>
    </source>
</evidence>
<evidence type="ECO:0000256" key="2">
    <source>
        <dbReference type="ARBA" id="ARBA00022490"/>
    </source>
</evidence>
<comment type="subcellular location">
    <subcellularLocation>
        <location evidence="1">Cytoplasm</location>
    </subcellularLocation>
</comment>
<evidence type="ECO:0000256" key="7">
    <source>
        <dbReference type="SAM" id="MobiDB-lite"/>
    </source>
</evidence>
<feature type="domain" description="TIR" evidence="8">
    <location>
        <begin position="335"/>
        <end position="471"/>
    </location>
</feature>
<dbReference type="InterPro" id="IPR035897">
    <property type="entry name" value="Toll_tir_struct_dom_sf"/>
</dbReference>
<gene>
    <name evidence="9" type="primary">TICAM1</name>
    <name evidence="9" type="ORF">A306_00012538</name>
</gene>
<evidence type="ECO:0000256" key="1">
    <source>
        <dbReference type="ARBA" id="ARBA00004496"/>
    </source>
</evidence>
<keyword evidence="4" id="KW-0399">Innate immunity</keyword>
<feature type="compositionally biased region" description="Polar residues" evidence="7">
    <location>
        <begin position="86"/>
        <end position="96"/>
    </location>
</feature>
<name>A0A2I0LQH9_COLLI</name>
<dbReference type="GO" id="GO:0005768">
    <property type="term" value="C:endosome"/>
    <property type="evidence" value="ECO:0007669"/>
    <property type="project" value="TreeGrafter"/>
</dbReference>
<feature type="region of interest" description="Disordered" evidence="7">
    <location>
        <begin position="133"/>
        <end position="219"/>
    </location>
</feature>
<dbReference type="Proteomes" id="UP000053872">
    <property type="component" value="Unassembled WGS sequence"/>
</dbReference>
<feature type="compositionally biased region" description="Polar residues" evidence="7">
    <location>
        <begin position="29"/>
        <end position="41"/>
    </location>
</feature>
<feature type="region of interest" description="Disordered" evidence="7">
    <location>
        <begin position="589"/>
        <end position="610"/>
    </location>
</feature>
<sequence length="610" mass="65226">MAQSTELQPNVEDVFNFLSQMPEDKVLSKASTEAQGVTLNSIPAEEQENHSSAISSGPGDEFQMLRSHGDVGFLPTASPNYAVRSSPVQIGGNSDVSGPRTLHSSGSPSLSSCFEVSASPTVAFDTHERVPLPSRLCEGSTGAAGQPDGDRRSHGLQETSWASGPNSHPGQDTGAQVPQPEEVLQVSSHRPNLPVPEMQVPTPGAVNHPEESSDVSSTVAAELHVPKECTDKTQDGNESSTGLPDLRAIVDPGPPHTSMGDSYVPAGTFNSTSAAISTCSLPPPTYSSSSTLASPLRRAPSNFSCPAPLHPSPCPAWPPPQTVEPMPTSEPDSGEFFSFVVLHASEDELVARRVKNVLEEMGVPNGAMLCEDFSIAGRSRITCFQDALENSAFTILLLTKNFQCSLCMFQTDTALMESILNPSKRDSVIPFVPKENPLERSQIPSVLGTLTPLDENSPMFSRTVHNTFKPSRIKQRKDMWDLMQRRKLQLYKEQTLQKLAALNLGSLPQVPPSATQPGLLEQSPHQWGPPTGHPTPAPVGPSPFQPLQLPRGHYTMTAGAGVPPLIIQHARMVQIGDHNVMQVETVAAGAQDREGDTTGAAGQPRPDTQS</sequence>
<dbReference type="PANTHER" id="PTHR47230:SF1">
    <property type="entry name" value="TIR DOMAIN-CONTAINING ADAPTER MOLECULE 1"/>
    <property type="match status" value="1"/>
</dbReference>
<keyword evidence="2" id="KW-0963">Cytoplasm</keyword>
<dbReference type="InParanoid" id="A0A2I0LQH9"/>
<dbReference type="GO" id="GO:0035666">
    <property type="term" value="P:TRIF-dependent toll-like receptor signaling pathway"/>
    <property type="evidence" value="ECO:0007669"/>
    <property type="project" value="InterPro"/>
</dbReference>
<keyword evidence="3" id="KW-0597">Phosphoprotein</keyword>
<dbReference type="InterPro" id="IPR025735">
    <property type="entry name" value="RHIM"/>
</dbReference>
<dbReference type="KEGG" id="clv:102092595"/>
<dbReference type="InterPro" id="IPR046946">
    <property type="entry name" value="TCAM1/2"/>
</dbReference>
<dbReference type="GeneID" id="102092595"/>
<dbReference type="PANTHER" id="PTHR47230">
    <property type="entry name" value="TIR DOMAIN-CONTAINING ADAPTER MOLECULE 1"/>
    <property type="match status" value="1"/>
</dbReference>
<dbReference type="InterPro" id="IPR000157">
    <property type="entry name" value="TIR_dom"/>
</dbReference>
<evidence type="ECO:0000256" key="6">
    <source>
        <dbReference type="ARBA" id="ARBA00023198"/>
    </source>
</evidence>
<dbReference type="CTD" id="148022"/>
<dbReference type="GO" id="GO:0035591">
    <property type="term" value="F:signaling adaptor activity"/>
    <property type="evidence" value="ECO:0007669"/>
    <property type="project" value="TreeGrafter"/>
</dbReference>
<evidence type="ECO:0000256" key="4">
    <source>
        <dbReference type="ARBA" id="ARBA00022588"/>
    </source>
</evidence>